<keyword evidence="5" id="KW-1185">Reference proteome</keyword>
<feature type="domain" description="Response regulatory" evidence="3">
    <location>
        <begin position="1"/>
        <end position="118"/>
    </location>
</feature>
<dbReference type="InterPro" id="IPR011006">
    <property type="entry name" value="CheY-like_superfamily"/>
</dbReference>
<dbReference type="Proteomes" id="UP000053235">
    <property type="component" value="Unassembled WGS sequence"/>
</dbReference>
<evidence type="ECO:0000313" key="5">
    <source>
        <dbReference type="Proteomes" id="UP000053235"/>
    </source>
</evidence>
<reference evidence="5" key="1">
    <citation type="submission" date="2015-07" db="EMBL/GenBank/DDBJ databases">
        <authorList>
            <person name="Rodrigo-Torres Lidia"/>
            <person name="Arahal R.David."/>
        </authorList>
    </citation>
    <scope>NUCLEOTIDE SEQUENCE [LARGE SCALE GENOMIC DNA]</scope>
    <source>
        <strain evidence="5">CECT 5112</strain>
    </source>
</reference>
<dbReference type="InterPro" id="IPR001789">
    <property type="entry name" value="Sig_transdc_resp-reg_receiver"/>
</dbReference>
<sequence length="265" mass="29466">MIADDSSIARDIVAEGIQAHRGERYIEIEQASNGRAALEILQAKRIDVAFVDIHMPGLNGPEVVSAMRDTQSNDCLTVAMSSSLDDKAESVLKRFGAYHFLQKPFGPAEISEIIATYRMMTRSYPILVVDDSGTMRKLTRKVLESSRFEFEISDADSADAALKALSRGKFELVLTDFHMPGIDGLELAGSIRDLSSKVGIYMMSTNDTTYLERSAAFVGISGFLKKPFNAADIDMLMHDYLEIDKPKFGKVRDVFSFIERERKAS</sequence>
<feature type="modified residue" description="4-aspartylphosphate" evidence="2">
    <location>
        <position position="52"/>
    </location>
</feature>
<dbReference type="Gene3D" id="3.40.50.2300">
    <property type="match status" value="2"/>
</dbReference>
<proteinExistence type="predicted"/>
<dbReference type="Pfam" id="PF00072">
    <property type="entry name" value="Response_reg"/>
    <property type="match status" value="2"/>
</dbReference>
<evidence type="ECO:0000259" key="3">
    <source>
        <dbReference type="PROSITE" id="PS50110"/>
    </source>
</evidence>
<evidence type="ECO:0000256" key="1">
    <source>
        <dbReference type="ARBA" id="ARBA00022553"/>
    </source>
</evidence>
<dbReference type="AlphaFoldDB" id="A0A0M7AJA1"/>
<dbReference type="InterPro" id="IPR050595">
    <property type="entry name" value="Bact_response_regulator"/>
</dbReference>
<dbReference type="SUPFAM" id="SSF52172">
    <property type="entry name" value="CheY-like"/>
    <property type="match status" value="2"/>
</dbReference>
<evidence type="ECO:0000313" key="4">
    <source>
        <dbReference type="EMBL" id="CTQ74717.1"/>
    </source>
</evidence>
<dbReference type="CDD" id="cd00156">
    <property type="entry name" value="REC"/>
    <property type="match status" value="1"/>
</dbReference>
<dbReference type="PANTHER" id="PTHR44591:SF21">
    <property type="entry name" value="TWO-COMPONENT RESPONSE REGULATOR"/>
    <property type="match status" value="1"/>
</dbReference>
<dbReference type="EMBL" id="CXWD01000018">
    <property type="protein sequence ID" value="CTQ74717.1"/>
    <property type="molecule type" value="Genomic_DNA"/>
</dbReference>
<organism evidence="4 5">
    <name type="scientific">Roseibium alexandrii</name>
    <dbReference type="NCBI Taxonomy" id="388408"/>
    <lineage>
        <taxon>Bacteria</taxon>
        <taxon>Pseudomonadati</taxon>
        <taxon>Pseudomonadota</taxon>
        <taxon>Alphaproteobacteria</taxon>
        <taxon>Hyphomicrobiales</taxon>
        <taxon>Stappiaceae</taxon>
        <taxon>Roseibium</taxon>
    </lineage>
</organism>
<dbReference type="GO" id="GO:0000160">
    <property type="term" value="P:phosphorelay signal transduction system"/>
    <property type="evidence" value="ECO:0007669"/>
    <property type="project" value="InterPro"/>
</dbReference>
<dbReference type="SMART" id="SM00448">
    <property type="entry name" value="REC"/>
    <property type="match status" value="2"/>
</dbReference>
<keyword evidence="1 2" id="KW-0597">Phosphoprotein</keyword>
<evidence type="ECO:0000256" key="2">
    <source>
        <dbReference type="PROSITE-ProRule" id="PRU00169"/>
    </source>
</evidence>
<dbReference type="PROSITE" id="PS50110">
    <property type="entry name" value="RESPONSE_REGULATORY"/>
    <property type="match status" value="2"/>
</dbReference>
<gene>
    <name evidence="4" type="primary">cheY_6</name>
    <name evidence="4" type="ORF">LAX5112_03948</name>
</gene>
<feature type="modified residue" description="4-aspartylphosphate" evidence="2">
    <location>
        <position position="176"/>
    </location>
</feature>
<name>A0A0M7AJA1_9HYPH</name>
<dbReference type="PANTHER" id="PTHR44591">
    <property type="entry name" value="STRESS RESPONSE REGULATOR PROTEIN 1"/>
    <property type="match status" value="1"/>
</dbReference>
<accession>A0A0M7AJA1</accession>
<feature type="domain" description="Response regulatory" evidence="3">
    <location>
        <begin position="125"/>
        <end position="241"/>
    </location>
</feature>
<protein>
    <submittedName>
        <fullName evidence="4">Chemotaxis protein CheY</fullName>
    </submittedName>
</protein>
<dbReference type="STRING" id="388408.LAX5112_03948"/>